<evidence type="ECO:0000259" key="2">
    <source>
        <dbReference type="Pfam" id="PF13358"/>
    </source>
</evidence>
<dbReference type="PANTHER" id="PTHR23022">
    <property type="entry name" value="TRANSPOSABLE ELEMENT-RELATED"/>
    <property type="match status" value="1"/>
</dbReference>
<evidence type="ECO:0000259" key="1">
    <source>
        <dbReference type="Pfam" id="PF01498"/>
    </source>
</evidence>
<dbReference type="Gene3D" id="3.30.420.10">
    <property type="entry name" value="Ribonuclease H-like superfamily/Ribonuclease H"/>
    <property type="match status" value="1"/>
</dbReference>
<dbReference type="InterPro" id="IPR002492">
    <property type="entry name" value="Transposase_Tc1-like"/>
</dbReference>
<reference evidence="3" key="2">
    <citation type="submission" date="2025-08" db="UniProtKB">
        <authorList>
            <consortium name="Ensembl"/>
        </authorList>
    </citation>
    <scope>IDENTIFICATION</scope>
</reference>
<dbReference type="InterPro" id="IPR052338">
    <property type="entry name" value="Transposase_5"/>
</dbReference>
<proteinExistence type="predicted"/>
<accession>A0A8K9UEY6</accession>
<dbReference type="GO" id="GO:0006313">
    <property type="term" value="P:DNA transposition"/>
    <property type="evidence" value="ECO:0007669"/>
    <property type="project" value="InterPro"/>
</dbReference>
<reference evidence="3" key="3">
    <citation type="submission" date="2025-09" db="UniProtKB">
        <authorList>
            <consortium name="Ensembl"/>
        </authorList>
    </citation>
    <scope>IDENTIFICATION</scope>
</reference>
<name>A0A8K9UEY6_ONCMY</name>
<dbReference type="Gene3D" id="1.10.10.10">
    <property type="entry name" value="Winged helix-like DNA-binding domain superfamily/Winged helix DNA-binding domain"/>
    <property type="match status" value="1"/>
</dbReference>
<protein>
    <recommendedName>
        <fullName evidence="5">Transposase Tc1-like domain-containing protein</fullName>
    </recommendedName>
</protein>
<dbReference type="InterPro" id="IPR009057">
    <property type="entry name" value="Homeodomain-like_sf"/>
</dbReference>
<dbReference type="Proteomes" id="UP000694395">
    <property type="component" value="Chromosome 17"/>
</dbReference>
<feature type="domain" description="Transposase Tc1-like" evidence="1">
    <location>
        <begin position="66"/>
        <end position="135"/>
    </location>
</feature>
<dbReference type="PANTHER" id="PTHR23022:SF135">
    <property type="entry name" value="SI:DKEY-77F5.3"/>
    <property type="match status" value="1"/>
</dbReference>
<dbReference type="GO" id="GO:0015074">
    <property type="term" value="P:DNA integration"/>
    <property type="evidence" value="ECO:0007669"/>
    <property type="project" value="InterPro"/>
</dbReference>
<dbReference type="SUPFAM" id="SSF46689">
    <property type="entry name" value="Homeodomain-like"/>
    <property type="match status" value="1"/>
</dbReference>
<dbReference type="AlphaFoldDB" id="A0A8K9UEY6"/>
<evidence type="ECO:0000313" key="3">
    <source>
        <dbReference type="Ensembl" id="ENSOMYP00000108303.1"/>
    </source>
</evidence>
<feature type="domain" description="Tc1-like transposase DDE" evidence="2">
    <location>
        <begin position="144"/>
        <end position="280"/>
    </location>
</feature>
<reference evidence="3" key="1">
    <citation type="submission" date="2020-07" db="EMBL/GenBank/DDBJ databases">
        <title>A long reads based de novo assembly of the rainbow trout Arlee double haploid line genome.</title>
        <authorList>
            <person name="Gao G."/>
            <person name="Palti Y."/>
        </authorList>
    </citation>
    <scope>NUCLEOTIDE SEQUENCE [LARGE SCALE GENOMIC DNA]</scope>
</reference>
<dbReference type="Pfam" id="PF13358">
    <property type="entry name" value="DDE_3"/>
    <property type="match status" value="1"/>
</dbReference>
<dbReference type="InterPro" id="IPR038717">
    <property type="entry name" value="Tc1-like_DDE_dom"/>
</dbReference>
<dbReference type="Pfam" id="PF01498">
    <property type="entry name" value="HTH_Tnp_Tc3_2"/>
    <property type="match status" value="1"/>
</dbReference>
<dbReference type="InterPro" id="IPR036397">
    <property type="entry name" value="RNaseH_sf"/>
</dbReference>
<keyword evidence="4" id="KW-1185">Reference proteome</keyword>
<dbReference type="InterPro" id="IPR036388">
    <property type="entry name" value="WH-like_DNA-bd_sf"/>
</dbReference>
<dbReference type="GeneTree" id="ENSGT01150000286914"/>
<dbReference type="Ensembl" id="ENSOMYT00000123935.1">
    <property type="protein sequence ID" value="ENSOMYP00000108303.1"/>
    <property type="gene ID" value="ENSOMYG00000072472.1"/>
</dbReference>
<dbReference type="GO" id="GO:0003677">
    <property type="term" value="F:DNA binding"/>
    <property type="evidence" value="ECO:0007669"/>
    <property type="project" value="InterPro"/>
</dbReference>
<sequence>MVTCKETRAVIIALHKKGFTGKDIAASKIAPKSTIYQIIKNFKESGSIVVKKASGRPRKSSKRQDRLLKLIQLRDRGTTSTALAQEWQQAGVSASARTVRRCLLKDGLVSRAVKKSLLSRKNIRDRLIFCKRYRDWTAEDWGKVIFSDESPFRLFGASRKKLVRTRQGERHHQSCVMPTVKHPETIHVWGCFSAKGVDSLKILPKNTAMNKEWYQHILREQLLPTIQVQFGDEQCLFQHAGAPCHKAKVITMWLREQNIDILGPWPGNSPDLNPIENLWSLEYVDIYKYLGVWLDCKLSFQTHIKHLQSKIKSRVGFLFRNKASFTHAAKLTLVKLTILPILDFGDVIYKMASNTLLSKLDAVYHSAIRFVTKAPYTTHHCDLYALVGWPSLHIRRQTHWLQVIYKSMLGKAPPYLSSLVTMATPIRSTRSSRCISLIIPKANTSFGRLSFQYSVACDWNELQKSLKLETFISLTNFKHQLSEQLTDRCSCT</sequence>
<evidence type="ECO:0000313" key="4">
    <source>
        <dbReference type="Proteomes" id="UP000694395"/>
    </source>
</evidence>
<organism evidence="3 4">
    <name type="scientific">Oncorhynchus mykiss</name>
    <name type="common">Rainbow trout</name>
    <name type="synonym">Salmo gairdneri</name>
    <dbReference type="NCBI Taxonomy" id="8022"/>
    <lineage>
        <taxon>Eukaryota</taxon>
        <taxon>Metazoa</taxon>
        <taxon>Chordata</taxon>
        <taxon>Craniata</taxon>
        <taxon>Vertebrata</taxon>
        <taxon>Euteleostomi</taxon>
        <taxon>Actinopterygii</taxon>
        <taxon>Neopterygii</taxon>
        <taxon>Teleostei</taxon>
        <taxon>Protacanthopterygii</taxon>
        <taxon>Salmoniformes</taxon>
        <taxon>Salmonidae</taxon>
        <taxon>Salmoninae</taxon>
        <taxon>Oncorhynchus</taxon>
    </lineage>
</organism>
<evidence type="ECO:0008006" key="5">
    <source>
        <dbReference type="Google" id="ProtNLM"/>
    </source>
</evidence>